<dbReference type="EMBL" id="JABBLX010000009">
    <property type="protein sequence ID" value="NMK97347.1"/>
    <property type="molecule type" value="Genomic_DNA"/>
</dbReference>
<dbReference type="SUPFAM" id="SSF53448">
    <property type="entry name" value="Nucleotide-diphospho-sugar transferases"/>
    <property type="match status" value="1"/>
</dbReference>
<comment type="catalytic activity">
    <reaction evidence="17 20">
        <text>alpha-D-glucosamine 1-phosphate + acetyl-CoA = N-acetyl-alpha-D-glucosamine 1-phosphate + CoA + H(+)</text>
        <dbReference type="Rhea" id="RHEA:13725"/>
        <dbReference type="ChEBI" id="CHEBI:15378"/>
        <dbReference type="ChEBI" id="CHEBI:57287"/>
        <dbReference type="ChEBI" id="CHEBI:57288"/>
        <dbReference type="ChEBI" id="CHEBI:57776"/>
        <dbReference type="ChEBI" id="CHEBI:58516"/>
        <dbReference type="EC" id="2.3.1.157"/>
    </reaction>
</comment>
<feature type="binding site" evidence="20">
    <location>
        <position position="332"/>
    </location>
    <ligand>
        <name>UDP-N-acetyl-alpha-D-glucosamine</name>
        <dbReference type="ChEBI" id="CHEBI:57705"/>
    </ligand>
</feature>
<dbReference type="Gene3D" id="3.90.550.10">
    <property type="entry name" value="Spore Coat Polysaccharide Biosynthesis Protein SpsA, Chain A"/>
    <property type="match status" value="1"/>
</dbReference>
<feature type="binding site" evidence="20">
    <location>
        <position position="422"/>
    </location>
    <ligand>
        <name>acetyl-CoA</name>
        <dbReference type="ChEBI" id="CHEBI:57288"/>
    </ligand>
</feature>
<dbReference type="UniPathway" id="UPA00113">
    <property type="reaction ID" value="UER00532"/>
</dbReference>
<dbReference type="InterPro" id="IPR011004">
    <property type="entry name" value="Trimer_LpxA-like_sf"/>
</dbReference>
<dbReference type="GO" id="GO:0019134">
    <property type="term" value="F:glucosamine-1-phosphate N-acetyltransferase activity"/>
    <property type="evidence" value="ECO:0007669"/>
    <property type="project" value="UniProtKB-UniRule"/>
</dbReference>
<dbReference type="Proteomes" id="UP000550736">
    <property type="component" value="Unassembled WGS sequence"/>
</dbReference>
<comment type="pathway">
    <text evidence="2 20">Nucleotide-sugar biosynthesis; UDP-N-acetyl-alpha-D-glucosamine biosynthesis; N-acetyl-alpha-D-glucosamine 1-phosphate from alpha-D-glucosamine 6-phosphate (route II): step 2/2.</text>
</comment>
<evidence type="ECO:0000256" key="14">
    <source>
        <dbReference type="ARBA" id="ARBA00023268"/>
    </source>
</evidence>
<feature type="binding site" evidence="20">
    <location>
        <position position="376"/>
    </location>
    <ligand>
        <name>UDP-N-acetyl-alpha-D-glucosamine</name>
        <dbReference type="ChEBI" id="CHEBI:57705"/>
    </ligand>
</feature>
<keyword evidence="13 20" id="KW-0573">Peptidoglycan synthesis</keyword>
<dbReference type="EC" id="2.3.1.157" evidence="20"/>
<dbReference type="NCBIfam" id="NF010934">
    <property type="entry name" value="PRK14354.1"/>
    <property type="match status" value="1"/>
</dbReference>
<evidence type="ECO:0000313" key="23">
    <source>
        <dbReference type="EMBL" id="NMK54508.1"/>
    </source>
</evidence>
<dbReference type="Gene3D" id="2.160.10.10">
    <property type="entry name" value="Hexapeptide repeat proteins"/>
    <property type="match status" value="1"/>
</dbReference>
<evidence type="ECO:0000259" key="22">
    <source>
        <dbReference type="Pfam" id="PF25087"/>
    </source>
</evidence>
<comment type="subunit">
    <text evidence="20">Homotrimer.</text>
</comment>
<dbReference type="PANTHER" id="PTHR43584">
    <property type="entry name" value="NUCLEOTIDYL TRANSFERASE"/>
    <property type="match status" value="1"/>
</dbReference>
<evidence type="ECO:0000256" key="3">
    <source>
        <dbReference type="ARBA" id="ARBA00005208"/>
    </source>
</evidence>
<dbReference type="GO" id="GO:0003977">
    <property type="term" value="F:UDP-N-acetylglucosamine diphosphorylase activity"/>
    <property type="evidence" value="ECO:0007669"/>
    <property type="project" value="UniProtKB-UniRule"/>
</dbReference>
<dbReference type="GO" id="GO:0009252">
    <property type="term" value="P:peptidoglycan biosynthetic process"/>
    <property type="evidence" value="ECO:0007669"/>
    <property type="project" value="UniProtKB-UniRule"/>
</dbReference>
<evidence type="ECO:0000256" key="16">
    <source>
        <dbReference type="ARBA" id="ARBA00023316"/>
    </source>
</evidence>
<feature type="binding site" evidence="20">
    <location>
        <position position="227"/>
    </location>
    <ligand>
        <name>UDP-N-acetyl-alpha-D-glucosamine</name>
        <dbReference type="ChEBI" id="CHEBI:57705"/>
    </ligand>
</feature>
<comment type="cofactor">
    <cofactor evidence="20">
        <name>Mg(2+)</name>
        <dbReference type="ChEBI" id="CHEBI:18420"/>
    </cofactor>
    <text evidence="20">Binds 1 Mg(2+) ion per subunit.</text>
</comment>
<evidence type="ECO:0000256" key="17">
    <source>
        <dbReference type="ARBA" id="ARBA00048247"/>
    </source>
</evidence>
<evidence type="ECO:0000256" key="18">
    <source>
        <dbReference type="ARBA" id="ARBA00048493"/>
    </source>
</evidence>
<keyword evidence="7 20" id="KW-0808">Transferase</keyword>
<keyword evidence="14 20" id="KW-0511">Multifunctional enzyme</keyword>
<comment type="subcellular location">
    <subcellularLocation>
        <location evidence="1 20">Cytoplasm</location>
    </subcellularLocation>
</comment>
<dbReference type="AlphaFoldDB" id="A0A7Z8E257"/>
<evidence type="ECO:0000256" key="2">
    <source>
        <dbReference type="ARBA" id="ARBA00005166"/>
    </source>
</evidence>
<comment type="pathway">
    <text evidence="20">Bacterial outer membrane biogenesis; LPS lipid A biosynthesis.</text>
</comment>
<evidence type="ECO:0000256" key="11">
    <source>
        <dbReference type="ARBA" id="ARBA00022842"/>
    </source>
</evidence>
<feature type="binding site" evidence="20">
    <location>
        <position position="365"/>
    </location>
    <ligand>
        <name>UDP-N-acetyl-alpha-D-glucosamine</name>
        <dbReference type="ChEBI" id="CHEBI:57705"/>
    </ligand>
</feature>
<organism evidence="25 26">
    <name type="scientific">Staphylococcus capitis</name>
    <dbReference type="NCBI Taxonomy" id="29388"/>
    <lineage>
        <taxon>Bacteria</taxon>
        <taxon>Bacillati</taxon>
        <taxon>Bacillota</taxon>
        <taxon>Bacilli</taxon>
        <taxon>Bacillales</taxon>
        <taxon>Staphylococcaceae</taxon>
        <taxon>Staphylococcus</taxon>
    </lineage>
</organism>
<evidence type="ECO:0000256" key="13">
    <source>
        <dbReference type="ARBA" id="ARBA00022984"/>
    </source>
</evidence>
<keyword evidence="11 20" id="KW-0460">Magnesium</keyword>
<evidence type="ECO:0000256" key="8">
    <source>
        <dbReference type="ARBA" id="ARBA00022695"/>
    </source>
</evidence>
<feature type="binding site" evidence="20">
    <location>
        <position position="154"/>
    </location>
    <ligand>
        <name>UDP-N-acetyl-alpha-D-glucosamine</name>
        <dbReference type="ChEBI" id="CHEBI:57705"/>
    </ligand>
</feature>
<feature type="binding site" evidence="20">
    <location>
        <begin position="385"/>
        <end position="386"/>
    </location>
    <ligand>
        <name>acetyl-CoA</name>
        <dbReference type="ChEBI" id="CHEBI:57288"/>
    </ligand>
</feature>
<keyword evidence="16 20" id="KW-0961">Cell wall biogenesis/degradation</keyword>
<evidence type="ECO:0000256" key="19">
    <source>
        <dbReference type="ARBA" id="ARBA00049628"/>
    </source>
</evidence>
<dbReference type="Proteomes" id="UP000538955">
    <property type="component" value="Unassembled WGS sequence"/>
</dbReference>
<evidence type="ECO:0000313" key="28">
    <source>
        <dbReference type="Proteomes" id="UP000550736"/>
    </source>
</evidence>
<dbReference type="GO" id="GO:0016020">
    <property type="term" value="C:membrane"/>
    <property type="evidence" value="ECO:0007669"/>
    <property type="project" value="GOC"/>
</dbReference>
<keyword evidence="15 20" id="KW-0012">Acyltransferase</keyword>
<feature type="domain" description="Nucleotidyl transferase" evidence="21">
    <location>
        <begin position="5"/>
        <end position="213"/>
    </location>
</feature>
<dbReference type="GO" id="GO:0000287">
    <property type="term" value="F:magnesium ion binding"/>
    <property type="evidence" value="ECO:0007669"/>
    <property type="project" value="UniProtKB-UniRule"/>
</dbReference>
<dbReference type="UniPathway" id="UPA00973"/>
<evidence type="ECO:0000313" key="25">
    <source>
        <dbReference type="EMBL" id="TBW75411.1"/>
    </source>
</evidence>
<dbReference type="Proteomes" id="UP000291949">
    <property type="component" value="Unassembled WGS sequence"/>
</dbReference>
<dbReference type="RefSeq" id="WP_023350809.1">
    <property type="nucleotide sequence ID" value="NZ_AP014956.1"/>
</dbReference>
<feature type="binding site" evidence="20">
    <location>
        <position position="139"/>
    </location>
    <ligand>
        <name>UDP-N-acetyl-alpha-D-glucosamine</name>
        <dbReference type="ChEBI" id="CHEBI:57705"/>
    </ligand>
</feature>
<feature type="region of interest" description="N-acetyltransferase" evidence="20">
    <location>
        <begin position="251"/>
        <end position="451"/>
    </location>
</feature>
<dbReference type="InterPro" id="IPR038009">
    <property type="entry name" value="GlmU_C_LbH"/>
</dbReference>
<comment type="caution">
    <text evidence="20">Lacks conserved residue(s) required for the propagation of feature annotation.</text>
</comment>
<evidence type="ECO:0000256" key="5">
    <source>
        <dbReference type="ARBA" id="ARBA00007947"/>
    </source>
</evidence>
<dbReference type="Pfam" id="PF25087">
    <property type="entry name" value="GMPPB_C"/>
    <property type="match status" value="1"/>
</dbReference>
<evidence type="ECO:0000256" key="9">
    <source>
        <dbReference type="ARBA" id="ARBA00022723"/>
    </source>
</evidence>
<name>A0A7Z8E257_STACP</name>
<feature type="binding site" evidence="20">
    <location>
        <position position="22"/>
    </location>
    <ligand>
        <name>UDP-N-acetyl-alpha-D-glucosamine</name>
        <dbReference type="ChEBI" id="CHEBI:57705"/>
    </ligand>
</feature>
<dbReference type="EMBL" id="SCHC01000006">
    <property type="protein sequence ID" value="TBW75411.1"/>
    <property type="molecule type" value="Genomic_DNA"/>
</dbReference>
<comment type="similarity">
    <text evidence="5 20">In the N-terminal section; belongs to the N-acetylglucosamine-1-phosphate uridyltransferase family.</text>
</comment>
<feature type="binding site" evidence="20">
    <location>
        <position position="350"/>
    </location>
    <ligand>
        <name>UDP-N-acetyl-alpha-D-glucosamine</name>
        <dbReference type="ChEBI" id="CHEBI:57705"/>
    </ligand>
</feature>
<dbReference type="InterPro" id="IPR056729">
    <property type="entry name" value="GMPPB_C"/>
</dbReference>
<dbReference type="EC" id="2.7.7.23" evidence="20"/>
<comment type="catalytic activity">
    <reaction evidence="18 20">
        <text>N-acetyl-alpha-D-glucosamine 1-phosphate + UTP + H(+) = UDP-N-acetyl-alpha-D-glucosamine + diphosphate</text>
        <dbReference type="Rhea" id="RHEA:13509"/>
        <dbReference type="ChEBI" id="CHEBI:15378"/>
        <dbReference type="ChEBI" id="CHEBI:33019"/>
        <dbReference type="ChEBI" id="CHEBI:46398"/>
        <dbReference type="ChEBI" id="CHEBI:57705"/>
        <dbReference type="ChEBI" id="CHEBI:57776"/>
        <dbReference type="EC" id="2.7.7.23"/>
    </reaction>
</comment>
<dbReference type="GO" id="GO:0006048">
    <property type="term" value="P:UDP-N-acetylglucosamine biosynthetic process"/>
    <property type="evidence" value="ECO:0007669"/>
    <property type="project" value="UniProtKB-UniPathway"/>
</dbReference>
<evidence type="ECO:0000256" key="1">
    <source>
        <dbReference type="ARBA" id="ARBA00004496"/>
    </source>
</evidence>
<keyword evidence="9 20" id="KW-0479">Metal-binding</keyword>
<evidence type="ECO:0000313" key="27">
    <source>
        <dbReference type="Proteomes" id="UP000538955"/>
    </source>
</evidence>
<comment type="pathway">
    <text evidence="3 20">Nucleotide-sugar biosynthesis; UDP-N-acetyl-alpha-D-glucosamine biosynthesis; UDP-N-acetyl-alpha-D-glucosamine from N-acetyl-alpha-D-glucosamine 1-phosphate: step 1/1.</text>
</comment>
<dbReference type="InterPro" id="IPR050065">
    <property type="entry name" value="GlmU-like"/>
</dbReference>
<feature type="binding site" evidence="20">
    <location>
        <position position="102"/>
    </location>
    <ligand>
        <name>Mg(2+)</name>
        <dbReference type="ChEBI" id="CHEBI:18420"/>
    </ligand>
</feature>
<gene>
    <name evidence="20 25" type="primary">glmU</name>
    <name evidence="25" type="ORF">EQ811_11555</name>
    <name evidence="24" type="ORF">HHM13_04465</name>
    <name evidence="23" type="ORF">HHM24_07055</name>
</gene>
<keyword evidence="6 20" id="KW-0963">Cytoplasm</keyword>
<dbReference type="NCBIfam" id="TIGR01173">
    <property type="entry name" value="glmU"/>
    <property type="match status" value="1"/>
</dbReference>
<reference evidence="27 28" key="2">
    <citation type="submission" date="2020-04" db="EMBL/GenBank/DDBJ databases">
        <title>The Epidemiology and Molecular Characteristics of Linezolid-Resistant Staphylococcus capitis in Huashan Hospital, Shanghai.</title>
        <authorList>
            <person name="Ding L."/>
            <person name="Li P."/>
            <person name="Yang Y."/>
            <person name="Lin D."/>
            <person name="Xu X."/>
        </authorList>
    </citation>
    <scope>NUCLEOTIDE SEQUENCE [LARGE SCALE GENOMIC DNA]</scope>
    <source>
        <strain evidence="24 28">12-86</strain>
        <strain evidence="23 27">17-84</strain>
    </source>
</reference>
<dbReference type="Pfam" id="PF00132">
    <property type="entry name" value="Hexapep"/>
    <property type="match status" value="1"/>
</dbReference>
<feature type="binding site" evidence="20">
    <location>
        <position position="439"/>
    </location>
    <ligand>
        <name>acetyl-CoA</name>
        <dbReference type="ChEBI" id="CHEBI:57288"/>
    </ligand>
</feature>
<sequence>MQRHAIILAAGKGTRMKSKKYKVLHEVAGKSMIEHVLNNVKQSGVNQIVTIVGHGAESVKETLGDQSLYSFQEEQLGTAHAVKMAYEHLEDKEGTTLVVCGDTPLITSKTLESLIDQHESTEAQVTVLSASTQQPYGYGRIVRDSNHQLERIVEEKDANENERAIKEISSGIFAFDNKELFDKLAQVKNDNVQGEYYLPDVLSLILDDGGKAEVYHTDDFDEIMGVNDRVMLSQAEKALQKRINHYHMRNGVTIIDPDSTFIGPDVEIGADTTIEPGVRIGGRTIIGEDVLVGQYSEINNSTIRSNANIKQSVINDSVVGEKTKVGPFAQLRPGSNLGADVKVGNFVEVKKSDLKDGAKVSHLSYIGDAEIGERTNIGCGSITVNYDGVNKFKTIVGNDAFIGCNTNLIAPVTVNDHTLIAAGSTITDDIPEDSLAIARARQVNKEGYLKK</sequence>
<feature type="binding site" evidence="20">
    <location>
        <position position="227"/>
    </location>
    <ligand>
        <name>Mg(2+)</name>
        <dbReference type="ChEBI" id="CHEBI:18420"/>
    </ligand>
</feature>
<evidence type="ECO:0000313" key="24">
    <source>
        <dbReference type="EMBL" id="NMK97347.1"/>
    </source>
</evidence>
<reference evidence="25 26" key="1">
    <citation type="journal article" date="2019" name="Sci. Transl. Med.">
        <title>Quorum sensing between bacterial species on the skin protects against epidermal injury in atopic dermatitis.</title>
        <authorList>
            <person name="Williams M.R."/>
        </authorList>
    </citation>
    <scope>NUCLEOTIDE SEQUENCE [LARGE SCALE GENOMIC DNA]</scope>
    <source>
        <strain evidence="25 26">H8</strain>
    </source>
</reference>
<feature type="binding site" evidence="20">
    <location>
        <position position="72"/>
    </location>
    <ligand>
        <name>UDP-N-acetyl-alpha-D-glucosamine</name>
        <dbReference type="ChEBI" id="CHEBI:57705"/>
    </ligand>
</feature>
<accession>A0A7Z8E257</accession>
<dbReference type="CDD" id="cd02540">
    <property type="entry name" value="GT2_GlmU_N_bac"/>
    <property type="match status" value="1"/>
</dbReference>
<evidence type="ECO:0000313" key="26">
    <source>
        <dbReference type="Proteomes" id="UP000291949"/>
    </source>
</evidence>
<dbReference type="GO" id="GO:0009245">
    <property type="term" value="P:lipid A biosynthetic process"/>
    <property type="evidence" value="ECO:0007669"/>
    <property type="project" value="UniProtKB-UniRule"/>
</dbReference>
<comment type="function">
    <text evidence="19 20">Catalyzes the last two sequential reactions in the de novo biosynthetic pathway for UDP-N-acetylglucosamine (UDP-GlcNAc). The C-terminal domain catalyzes the transfer of acetyl group from acetyl coenzyme A to glucosamine-1-phosphate (GlcN-1-P) to produce N-acetylglucosamine-1-phosphate (GlcNAc-1-P), which is converted into UDP-GlcNAc by the transfer of uridine 5-monophosphate (from uridine 5-triphosphate), a reaction catalyzed by the N-terminal domain.</text>
</comment>
<dbReference type="Pfam" id="PF00483">
    <property type="entry name" value="NTP_transferase"/>
    <property type="match status" value="1"/>
</dbReference>
<dbReference type="InterPro" id="IPR029044">
    <property type="entry name" value="Nucleotide-diphossugar_trans"/>
</dbReference>
<dbReference type="CDD" id="cd03353">
    <property type="entry name" value="LbH_GlmU_C"/>
    <property type="match status" value="1"/>
</dbReference>
<dbReference type="SUPFAM" id="SSF51161">
    <property type="entry name" value="Trimeric LpxA-like enzymes"/>
    <property type="match status" value="1"/>
</dbReference>
<feature type="binding site" evidence="20">
    <location>
        <begin position="8"/>
        <end position="11"/>
    </location>
    <ligand>
        <name>UDP-N-acetyl-alpha-D-glucosamine</name>
        <dbReference type="ChEBI" id="CHEBI:57705"/>
    </ligand>
</feature>
<evidence type="ECO:0000256" key="15">
    <source>
        <dbReference type="ARBA" id="ARBA00023315"/>
    </source>
</evidence>
<keyword evidence="10 20" id="KW-0677">Repeat</keyword>
<dbReference type="EMBL" id="JABBMI010000059">
    <property type="protein sequence ID" value="NMK54508.1"/>
    <property type="molecule type" value="Genomic_DNA"/>
</dbReference>
<dbReference type="PANTHER" id="PTHR43584:SF3">
    <property type="entry name" value="BIFUNCTIONAL PROTEIN GLMU"/>
    <property type="match status" value="1"/>
</dbReference>
<feature type="region of interest" description="Linker" evidence="20">
    <location>
        <begin position="230"/>
        <end position="250"/>
    </location>
</feature>
<dbReference type="GO" id="GO:0071555">
    <property type="term" value="P:cell wall organization"/>
    <property type="evidence" value="ECO:0007669"/>
    <property type="project" value="UniProtKB-KW"/>
</dbReference>
<dbReference type="InterPro" id="IPR005835">
    <property type="entry name" value="NTP_transferase_dom"/>
</dbReference>
<proteinExistence type="inferred from homology"/>
<feature type="region of interest" description="Pyrophosphorylase" evidence="20">
    <location>
        <begin position="1"/>
        <end position="229"/>
    </location>
</feature>
<dbReference type="HAMAP" id="MF_01631">
    <property type="entry name" value="GlmU"/>
    <property type="match status" value="1"/>
</dbReference>
<dbReference type="InterPro" id="IPR005882">
    <property type="entry name" value="Bifunctional_GlmU"/>
</dbReference>
<comment type="caution">
    <text evidence="25">The sequence shown here is derived from an EMBL/GenBank/DDBJ whole genome shotgun (WGS) entry which is preliminary data.</text>
</comment>
<dbReference type="GO" id="GO:0005737">
    <property type="term" value="C:cytoplasm"/>
    <property type="evidence" value="ECO:0007669"/>
    <property type="project" value="UniProtKB-SubCell"/>
</dbReference>
<keyword evidence="8 20" id="KW-0548">Nucleotidyltransferase</keyword>
<protein>
    <recommendedName>
        <fullName evidence="20">Bifunctional protein GlmU</fullName>
    </recommendedName>
    <domain>
        <recommendedName>
            <fullName evidence="20">UDP-N-acetylglucosamine pyrophosphorylase</fullName>
            <ecNumber evidence="20">2.7.7.23</ecNumber>
        </recommendedName>
        <alternativeName>
            <fullName evidence="20">N-acetylglucosamine-1-phosphate uridyltransferase</fullName>
        </alternativeName>
    </domain>
    <domain>
        <recommendedName>
            <fullName evidence="20">Glucosamine-1-phosphate N-acetyltransferase</fullName>
            <ecNumber evidence="20">2.3.1.157</ecNumber>
        </recommendedName>
    </domain>
</protein>
<feature type="binding site" evidence="20">
    <location>
        <begin position="77"/>
        <end position="78"/>
    </location>
    <ligand>
        <name>UDP-N-acetyl-alpha-D-glucosamine</name>
        <dbReference type="ChEBI" id="CHEBI:57705"/>
    </ligand>
</feature>
<keyword evidence="12 20" id="KW-0133">Cell shape</keyword>
<comment type="similarity">
    <text evidence="4 20">In the C-terminal section; belongs to the transferase hexapeptide repeat family.</text>
</comment>
<evidence type="ECO:0000256" key="20">
    <source>
        <dbReference type="HAMAP-Rule" id="MF_01631"/>
    </source>
</evidence>
<dbReference type="InterPro" id="IPR001451">
    <property type="entry name" value="Hexapep"/>
</dbReference>
<evidence type="ECO:0000256" key="6">
    <source>
        <dbReference type="ARBA" id="ARBA00022490"/>
    </source>
</evidence>
<keyword evidence="27" id="KW-1185">Reference proteome</keyword>
<feature type="active site" description="Proton acceptor" evidence="20">
    <location>
        <position position="362"/>
    </location>
</feature>
<dbReference type="GO" id="GO:0008360">
    <property type="term" value="P:regulation of cell shape"/>
    <property type="evidence" value="ECO:0007669"/>
    <property type="project" value="UniProtKB-KW"/>
</dbReference>
<evidence type="ECO:0000259" key="21">
    <source>
        <dbReference type="Pfam" id="PF00483"/>
    </source>
</evidence>
<evidence type="ECO:0000256" key="7">
    <source>
        <dbReference type="ARBA" id="ARBA00022679"/>
    </source>
</evidence>
<evidence type="ECO:0000256" key="4">
    <source>
        <dbReference type="ARBA" id="ARBA00007707"/>
    </source>
</evidence>
<dbReference type="GO" id="GO:0000902">
    <property type="term" value="P:cell morphogenesis"/>
    <property type="evidence" value="ECO:0007669"/>
    <property type="project" value="UniProtKB-UniRule"/>
</dbReference>
<feature type="domain" description="Mannose-1-phosphate guanyltransferase C-terminal" evidence="22">
    <location>
        <begin position="264"/>
        <end position="350"/>
    </location>
</feature>
<evidence type="ECO:0000256" key="10">
    <source>
        <dbReference type="ARBA" id="ARBA00022737"/>
    </source>
</evidence>
<evidence type="ECO:0000256" key="12">
    <source>
        <dbReference type="ARBA" id="ARBA00022960"/>
    </source>
</evidence>